<keyword evidence="1" id="KW-1133">Transmembrane helix</keyword>
<dbReference type="EMBL" id="JAAOCA010000011">
    <property type="protein sequence ID" value="MBD1599140.1"/>
    <property type="molecule type" value="Genomic_DNA"/>
</dbReference>
<protein>
    <submittedName>
        <fullName evidence="2">RHS repeat-associated core domain-containing protein</fullName>
    </submittedName>
</protein>
<dbReference type="InterPro" id="IPR022385">
    <property type="entry name" value="Rhs_assc_core"/>
</dbReference>
<dbReference type="Gene3D" id="2.180.10.10">
    <property type="entry name" value="RHS repeat-associated core"/>
    <property type="match status" value="1"/>
</dbReference>
<comment type="caution">
    <text evidence="2">The sequence shown here is derived from an EMBL/GenBank/DDBJ whole genome shotgun (WGS) entry which is preliminary data.</text>
</comment>
<dbReference type="NCBIfam" id="TIGR03696">
    <property type="entry name" value="Rhs_assc_core"/>
    <property type="match status" value="1"/>
</dbReference>
<dbReference type="Proteomes" id="UP000805841">
    <property type="component" value="Unassembled WGS sequence"/>
</dbReference>
<dbReference type="RefSeq" id="WP_190420165.1">
    <property type="nucleotide sequence ID" value="NZ_JAAOCB010000014.1"/>
</dbReference>
<keyword evidence="1" id="KW-0472">Membrane</keyword>
<evidence type="ECO:0000313" key="2">
    <source>
        <dbReference type="EMBL" id="MBD1599140.1"/>
    </source>
</evidence>
<accession>A0ABR7Z0Z5</accession>
<keyword evidence="1" id="KW-0812">Transmembrane</keyword>
<reference evidence="2 3" key="1">
    <citation type="journal article" date="2020" name="Insects">
        <title>Bacteria Belonging to Pseudomonas typographi sp. nov. from the Bark Beetle Ips typographus Have Genomic Potential to Aid in the Host Ecology.</title>
        <authorList>
            <person name="Peral-Aranega E."/>
            <person name="Saati-Santamaria Z."/>
            <person name="Kolarik M."/>
            <person name="Rivas R."/>
            <person name="Garcia-Fraile P."/>
        </authorList>
    </citation>
    <scope>NUCLEOTIDE SEQUENCE [LARGE SCALE GENOMIC DNA]</scope>
    <source>
        <strain evidence="2 3">CA3A</strain>
    </source>
</reference>
<gene>
    <name evidence="2" type="ORF">HAQ05_10540</name>
</gene>
<feature type="transmembrane region" description="Helical" evidence="1">
    <location>
        <begin position="243"/>
        <end position="268"/>
    </location>
</feature>
<proteinExistence type="predicted"/>
<organism evidence="2 3">
    <name type="scientific">Pseudomonas typographi</name>
    <dbReference type="NCBI Taxonomy" id="2715964"/>
    <lineage>
        <taxon>Bacteria</taxon>
        <taxon>Pseudomonadati</taxon>
        <taxon>Pseudomonadota</taxon>
        <taxon>Gammaproteobacteria</taxon>
        <taxon>Pseudomonadales</taxon>
        <taxon>Pseudomonadaceae</taxon>
        <taxon>Pseudomonas</taxon>
    </lineage>
</organism>
<sequence length="277" mass="28950">MNHLLSPPQRLVATDTAASVLRHGSSRLAYMPFGECPEGLARFTGQWQEPAAGLYLLGTGRRAGVPALMRFASPDAFSPFAEGGLNAYAYCAAEPVNRVDPEGASWGTWLNGLVDALTPKLAIKGKVHHQFLDTPLGSFKGLGVSADLSIMTNGRSAQGVINSVTLGKPHIPEGRQWLNYNANAQALPNLVSTGVVCDLSASTHGRHAAAVAHSIPLGEGTARVLGTEVKFEARLGTGAMADVAGYALIGVAGAVAAAAGGARGWRLIRQTLRHARR</sequence>
<keyword evidence="3" id="KW-1185">Reference proteome</keyword>
<dbReference type="SUPFAM" id="SSF56399">
    <property type="entry name" value="ADP-ribosylation"/>
    <property type="match status" value="1"/>
</dbReference>
<evidence type="ECO:0000256" key="1">
    <source>
        <dbReference type="SAM" id="Phobius"/>
    </source>
</evidence>
<evidence type="ECO:0000313" key="3">
    <source>
        <dbReference type="Proteomes" id="UP000805841"/>
    </source>
</evidence>
<name>A0ABR7Z0Z5_9PSED</name>